<dbReference type="AlphaFoldDB" id="A0A1G2HI05"/>
<protein>
    <submittedName>
        <fullName evidence="1">Uncharacterized protein</fullName>
    </submittedName>
</protein>
<evidence type="ECO:0000313" key="1">
    <source>
        <dbReference type="EMBL" id="OGZ62083.1"/>
    </source>
</evidence>
<organism evidence="1 2">
    <name type="scientific">Candidatus Spechtbacteria bacterium RIFCSPLOWO2_12_FULL_38_22</name>
    <dbReference type="NCBI Taxonomy" id="1802165"/>
    <lineage>
        <taxon>Bacteria</taxon>
        <taxon>Candidatus Spechtiibacteriota</taxon>
    </lineage>
</organism>
<accession>A0A1G2HI05</accession>
<dbReference type="Proteomes" id="UP000176770">
    <property type="component" value="Unassembled WGS sequence"/>
</dbReference>
<proteinExistence type="predicted"/>
<evidence type="ECO:0000313" key="2">
    <source>
        <dbReference type="Proteomes" id="UP000176770"/>
    </source>
</evidence>
<dbReference type="STRING" id="1802165.A3F94_02525"/>
<gene>
    <name evidence="1" type="ORF">A3F94_02525</name>
</gene>
<reference evidence="1 2" key="1">
    <citation type="journal article" date="2016" name="Nat. Commun.">
        <title>Thousands of microbial genomes shed light on interconnected biogeochemical processes in an aquifer system.</title>
        <authorList>
            <person name="Anantharaman K."/>
            <person name="Brown C.T."/>
            <person name="Hug L.A."/>
            <person name="Sharon I."/>
            <person name="Castelle C.J."/>
            <person name="Probst A.J."/>
            <person name="Thomas B.C."/>
            <person name="Singh A."/>
            <person name="Wilkins M.J."/>
            <person name="Karaoz U."/>
            <person name="Brodie E.L."/>
            <person name="Williams K.H."/>
            <person name="Hubbard S.S."/>
            <person name="Banfield J.F."/>
        </authorList>
    </citation>
    <scope>NUCLEOTIDE SEQUENCE [LARGE SCALE GENOMIC DNA]</scope>
</reference>
<comment type="caution">
    <text evidence="1">The sequence shown here is derived from an EMBL/GenBank/DDBJ whole genome shotgun (WGS) entry which is preliminary data.</text>
</comment>
<name>A0A1G2HI05_9BACT</name>
<dbReference type="EMBL" id="MHOK01000009">
    <property type="protein sequence ID" value="OGZ62083.1"/>
    <property type="molecule type" value="Genomic_DNA"/>
</dbReference>
<sequence>MFLGTPRFITPLEAVELAARRYGMNSGGNFYDLPDKEKLKLSSAELARSRGFAQLALLVLPDPNGDERHNRFGEARW</sequence>